<dbReference type="STRING" id="10195.A0A3M7P8H7"/>
<dbReference type="Proteomes" id="UP000276133">
    <property type="component" value="Unassembled WGS sequence"/>
</dbReference>
<dbReference type="InterPro" id="IPR013783">
    <property type="entry name" value="Ig-like_fold"/>
</dbReference>
<dbReference type="AlphaFoldDB" id="A0A3M7P8H7"/>
<dbReference type="Pfam" id="PF13855">
    <property type="entry name" value="LRR_8"/>
    <property type="match status" value="1"/>
</dbReference>
<organism evidence="6 7">
    <name type="scientific">Brachionus plicatilis</name>
    <name type="common">Marine rotifer</name>
    <name type="synonym">Brachionus muelleri</name>
    <dbReference type="NCBI Taxonomy" id="10195"/>
    <lineage>
        <taxon>Eukaryota</taxon>
        <taxon>Metazoa</taxon>
        <taxon>Spiralia</taxon>
        <taxon>Gnathifera</taxon>
        <taxon>Rotifera</taxon>
        <taxon>Eurotatoria</taxon>
        <taxon>Monogononta</taxon>
        <taxon>Pseudotrocha</taxon>
        <taxon>Ploima</taxon>
        <taxon>Brachionidae</taxon>
        <taxon>Brachionus</taxon>
    </lineage>
</organism>
<dbReference type="PANTHER" id="PTHR24366">
    <property type="entry name" value="IG(IMMUNOGLOBULIN) AND LRR(LEUCINE RICH REPEAT) DOMAINS"/>
    <property type="match status" value="1"/>
</dbReference>
<evidence type="ECO:0000256" key="5">
    <source>
        <dbReference type="SAM" id="SignalP"/>
    </source>
</evidence>
<feature type="compositionally biased region" description="Basic and acidic residues" evidence="3">
    <location>
        <begin position="640"/>
        <end position="658"/>
    </location>
</feature>
<dbReference type="OrthoDB" id="643377at2759"/>
<dbReference type="Gene3D" id="2.60.40.10">
    <property type="entry name" value="Immunoglobulins"/>
    <property type="match status" value="1"/>
</dbReference>
<name>A0A3M7P8H7_BRAPC</name>
<dbReference type="SUPFAM" id="SSF52058">
    <property type="entry name" value="L domain-like"/>
    <property type="match status" value="1"/>
</dbReference>
<keyword evidence="1" id="KW-0433">Leucine-rich repeat</keyword>
<proteinExistence type="predicted"/>
<feature type="region of interest" description="Disordered" evidence="3">
    <location>
        <begin position="628"/>
        <end position="668"/>
    </location>
</feature>
<dbReference type="Pfam" id="PF00560">
    <property type="entry name" value="LRR_1"/>
    <property type="match status" value="1"/>
</dbReference>
<evidence type="ECO:0000256" key="1">
    <source>
        <dbReference type="ARBA" id="ARBA00022614"/>
    </source>
</evidence>
<keyword evidence="4" id="KW-1133">Transmembrane helix</keyword>
<reference evidence="6 7" key="1">
    <citation type="journal article" date="2018" name="Sci. Rep.">
        <title>Genomic signatures of local adaptation to the degree of environmental predictability in rotifers.</title>
        <authorList>
            <person name="Franch-Gras L."/>
            <person name="Hahn C."/>
            <person name="Garcia-Roger E.M."/>
            <person name="Carmona M.J."/>
            <person name="Serra M."/>
            <person name="Gomez A."/>
        </authorList>
    </citation>
    <scope>NUCLEOTIDE SEQUENCE [LARGE SCALE GENOMIC DNA]</scope>
    <source>
        <strain evidence="6">HYR1</strain>
    </source>
</reference>
<dbReference type="Gene3D" id="3.80.10.10">
    <property type="entry name" value="Ribonuclease Inhibitor"/>
    <property type="match status" value="2"/>
</dbReference>
<dbReference type="InterPro" id="IPR001611">
    <property type="entry name" value="Leu-rich_rpt"/>
</dbReference>
<dbReference type="SMART" id="SM00369">
    <property type="entry name" value="LRR_TYP"/>
    <property type="match status" value="4"/>
</dbReference>
<dbReference type="PANTHER" id="PTHR24366:SF96">
    <property type="entry name" value="LEUCINE RICH REPEAT CONTAINING 53"/>
    <property type="match status" value="1"/>
</dbReference>
<protein>
    <submittedName>
        <fullName evidence="6">Leucine-rich repeat-containing 24</fullName>
    </submittedName>
</protein>
<feature type="signal peptide" evidence="5">
    <location>
        <begin position="1"/>
        <end position="16"/>
    </location>
</feature>
<dbReference type="InterPro" id="IPR032675">
    <property type="entry name" value="LRR_dom_sf"/>
</dbReference>
<keyword evidence="7" id="KW-1185">Reference proteome</keyword>
<feature type="transmembrane region" description="Helical" evidence="4">
    <location>
        <begin position="477"/>
        <end position="502"/>
    </location>
</feature>
<accession>A0A3M7P8H7</accession>
<dbReference type="InterPro" id="IPR003591">
    <property type="entry name" value="Leu-rich_rpt_typical-subtyp"/>
</dbReference>
<keyword evidence="4" id="KW-0812">Transmembrane</keyword>
<evidence type="ECO:0000256" key="4">
    <source>
        <dbReference type="SAM" id="Phobius"/>
    </source>
</evidence>
<keyword evidence="5" id="KW-0732">Signal</keyword>
<sequence>MNQPFLAILLLLSAKGMKFEYSTCPNFHSIWKFNCSFKEVKWSNLVKLDENVRGSRYLDLSNNLFSTETQGNVIKNFSFNLFKQLSNTLNLSSNQFTKIESHAFYYIATITDDIYKIKFNDSDLKILDLEELDLSNNSFEIIPWNSVKNLPKLVTLRLSKNPIRRVDQADMTNSMLSHFENFSNLYLNNCQIEYVNPVTFDLVKNLKILDLSGNRIKYIDNFSKTTLTSLYLFGNPLECNCRLLWFKNFLLNRNFKSADYKNSRHTCLGNTKTIKKDFIVESKILYFNASTLLVTNKSLAQSGSLVDVSTETIYIVEIKDNNFYCDFKIKNEIENLGISSGRLRKIRLNCIVENYPEPQIRWINGEKDIVRDLSSSKIFQTDSNTTKGDLTYKVMSWLTVSLEHPFSYDIKCSVFYKSSPKLDEQPRPLHSRKEVQFTIINQNKDENFPNRTFSSLNFTELTYLPSVQKNMFKDQPVIYYIIFGVLFLFCFFVIILASVCLIRQKRSVKKEQQDYGYSGSDYSSINKRSTIYTGSNSLRADSATIVPLKPDVIREHHDFGSVCGNFYRTPSRPSNYLNTLMISPESINQNYDDNDSVYTNNHSIPIYNGSRQMHQSFDNNPVENSFFDDTTSSSRFSSKTFEENTDEYREPKFDDLRKPNKNIKQSMI</sequence>
<keyword evidence="2" id="KW-0677">Repeat</keyword>
<evidence type="ECO:0000313" key="7">
    <source>
        <dbReference type="Proteomes" id="UP000276133"/>
    </source>
</evidence>
<feature type="chain" id="PRO_5018060205" evidence="5">
    <location>
        <begin position="17"/>
        <end position="668"/>
    </location>
</feature>
<gene>
    <name evidence="6" type="ORF">BpHYR1_024960</name>
</gene>
<evidence type="ECO:0000256" key="2">
    <source>
        <dbReference type="ARBA" id="ARBA00022737"/>
    </source>
</evidence>
<dbReference type="SMART" id="SM00365">
    <property type="entry name" value="LRR_SD22"/>
    <property type="match status" value="2"/>
</dbReference>
<evidence type="ECO:0000313" key="6">
    <source>
        <dbReference type="EMBL" id="RMZ95070.1"/>
    </source>
</evidence>
<comment type="caution">
    <text evidence="6">The sequence shown here is derived from an EMBL/GenBank/DDBJ whole genome shotgun (WGS) entry which is preliminary data.</text>
</comment>
<dbReference type="PROSITE" id="PS51450">
    <property type="entry name" value="LRR"/>
    <property type="match status" value="1"/>
</dbReference>
<keyword evidence="4" id="KW-0472">Membrane</keyword>
<dbReference type="EMBL" id="REGN01012621">
    <property type="protein sequence ID" value="RMZ95070.1"/>
    <property type="molecule type" value="Genomic_DNA"/>
</dbReference>
<feature type="compositionally biased region" description="Low complexity" evidence="3">
    <location>
        <begin position="628"/>
        <end position="639"/>
    </location>
</feature>
<evidence type="ECO:0000256" key="3">
    <source>
        <dbReference type="SAM" id="MobiDB-lite"/>
    </source>
</evidence>